<accession>A0ABS0IGJ9</accession>
<evidence type="ECO:0000313" key="5">
    <source>
        <dbReference type="EMBL" id="MBF9236915.1"/>
    </source>
</evidence>
<evidence type="ECO:0000313" key="6">
    <source>
        <dbReference type="Proteomes" id="UP000597617"/>
    </source>
</evidence>
<comment type="similarity">
    <text evidence="1">Belongs to the bleomycin resistance protein family.</text>
</comment>
<evidence type="ECO:0000259" key="4">
    <source>
        <dbReference type="PROSITE" id="PS51819"/>
    </source>
</evidence>
<sequence>MATVKPILRIFDYSKALEFYRTWLGFRIDWEHRPQGSPGYLQVSRDDVVLHLSEHHGDCSPGARVFIDDFADLTAFHQHLLAQHYHYNRPSLFSPFYDPTALEMTVTDPFGNRLTFVERR</sequence>
<name>A0ABS0IGJ9_9BACT</name>
<dbReference type="PROSITE" id="PS51819">
    <property type="entry name" value="VOC"/>
    <property type="match status" value="1"/>
</dbReference>
<proteinExistence type="inferred from homology"/>
<dbReference type="SUPFAM" id="SSF54593">
    <property type="entry name" value="Glyoxalase/Bleomycin resistance protein/Dihydroxybiphenyl dioxygenase"/>
    <property type="match status" value="1"/>
</dbReference>
<protein>
    <recommendedName>
        <fullName evidence="2">Bleomycin resistance protein</fullName>
    </recommendedName>
</protein>
<dbReference type="InterPro" id="IPR029068">
    <property type="entry name" value="Glyas_Bleomycin-R_OHBP_Dase"/>
</dbReference>
<organism evidence="5 6">
    <name type="scientific">Hymenobacter jeongseonensis</name>
    <dbReference type="NCBI Taxonomy" id="2791027"/>
    <lineage>
        <taxon>Bacteria</taxon>
        <taxon>Pseudomonadati</taxon>
        <taxon>Bacteroidota</taxon>
        <taxon>Cytophagia</taxon>
        <taxon>Cytophagales</taxon>
        <taxon>Hymenobacteraceae</taxon>
        <taxon>Hymenobacter</taxon>
    </lineage>
</organism>
<dbReference type="Gene3D" id="3.10.180.10">
    <property type="entry name" value="2,3-Dihydroxybiphenyl 1,2-Dioxygenase, domain 1"/>
    <property type="match status" value="1"/>
</dbReference>
<dbReference type="EMBL" id="JADQDQ010000002">
    <property type="protein sequence ID" value="MBF9236915.1"/>
    <property type="molecule type" value="Genomic_DNA"/>
</dbReference>
<evidence type="ECO:0000256" key="1">
    <source>
        <dbReference type="ARBA" id="ARBA00011051"/>
    </source>
</evidence>
<feature type="domain" description="VOC" evidence="4">
    <location>
        <begin position="1"/>
        <end position="119"/>
    </location>
</feature>
<evidence type="ECO:0000256" key="3">
    <source>
        <dbReference type="ARBA" id="ARBA00023251"/>
    </source>
</evidence>
<keyword evidence="6" id="KW-1185">Reference proteome</keyword>
<dbReference type="InterPro" id="IPR037523">
    <property type="entry name" value="VOC_core"/>
</dbReference>
<gene>
    <name evidence="5" type="ORF">I2I05_05860</name>
</gene>
<keyword evidence="3" id="KW-0046">Antibiotic resistance</keyword>
<dbReference type="RefSeq" id="WP_196281285.1">
    <property type="nucleotide sequence ID" value="NZ_JADQDQ010000002.1"/>
</dbReference>
<comment type="caution">
    <text evidence="5">The sequence shown here is derived from an EMBL/GenBank/DDBJ whole genome shotgun (WGS) entry which is preliminary data.</text>
</comment>
<dbReference type="InterPro" id="IPR000335">
    <property type="entry name" value="Bleomycin-R"/>
</dbReference>
<dbReference type="Proteomes" id="UP000597617">
    <property type="component" value="Unassembled WGS sequence"/>
</dbReference>
<reference evidence="5 6" key="1">
    <citation type="submission" date="2020-11" db="EMBL/GenBank/DDBJ databases">
        <authorList>
            <person name="Kim M.K."/>
        </authorList>
    </citation>
    <scope>NUCLEOTIDE SEQUENCE [LARGE SCALE GENOMIC DNA]</scope>
    <source>
        <strain evidence="5 6">BT683</strain>
    </source>
</reference>
<dbReference type="Pfam" id="PF19581">
    <property type="entry name" value="Glyoxalase_7"/>
    <property type="match status" value="1"/>
</dbReference>
<evidence type="ECO:0000256" key="2">
    <source>
        <dbReference type="ARBA" id="ARBA00021572"/>
    </source>
</evidence>